<comment type="caution">
    <text evidence="1">The sequence shown here is derived from an EMBL/GenBank/DDBJ whole genome shotgun (WGS) entry which is preliminary data.</text>
</comment>
<name>A0ABW3H935_9SPHN</name>
<dbReference type="PROSITE" id="PS51257">
    <property type="entry name" value="PROKAR_LIPOPROTEIN"/>
    <property type="match status" value="1"/>
</dbReference>
<gene>
    <name evidence="1" type="ORF">ACFQ1E_09835</name>
</gene>
<dbReference type="Proteomes" id="UP001596977">
    <property type="component" value="Unassembled WGS sequence"/>
</dbReference>
<keyword evidence="2" id="KW-1185">Reference proteome</keyword>
<evidence type="ECO:0000313" key="1">
    <source>
        <dbReference type="EMBL" id="MFD0946638.1"/>
    </source>
</evidence>
<reference evidence="2" key="1">
    <citation type="journal article" date="2019" name="Int. J. Syst. Evol. Microbiol.">
        <title>The Global Catalogue of Microorganisms (GCM) 10K type strain sequencing project: providing services to taxonomists for standard genome sequencing and annotation.</title>
        <authorList>
            <consortium name="The Broad Institute Genomics Platform"/>
            <consortium name="The Broad Institute Genome Sequencing Center for Infectious Disease"/>
            <person name="Wu L."/>
            <person name="Ma J."/>
        </authorList>
    </citation>
    <scope>NUCLEOTIDE SEQUENCE [LARGE SCALE GENOMIC DNA]</scope>
    <source>
        <strain evidence="2">CCUG 62982</strain>
    </source>
</reference>
<dbReference type="Pfam" id="PF12276">
    <property type="entry name" value="DUF3617"/>
    <property type="match status" value="1"/>
</dbReference>
<sequence>MKYLIVPALAGAVLIAGCNKGAGTDGNATANATAAAPAAPVKIEPNPGNWEWTEKTELVEVTNVPDDVAAALQDQMNTEKTETECITPEQAKLDIIKFVKLDEDGACMAGNVTTAPGSFSAKVRCGKPGEEMQGEGEAKGIISPEAVSYTMEMNTNVPNTEGGMMKVKATRTGKRIGACEATGG</sequence>
<dbReference type="RefSeq" id="WP_264944292.1">
    <property type="nucleotide sequence ID" value="NZ_JAPDRA010000004.1"/>
</dbReference>
<proteinExistence type="predicted"/>
<dbReference type="EMBL" id="JBHTJG010000004">
    <property type="protein sequence ID" value="MFD0946638.1"/>
    <property type="molecule type" value="Genomic_DNA"/>
</dbReference>
<dbReference type="InterPro" id="IPR022061">
    <property type="entry name" value="DUF3617"/>
</dbReference>
<organism evidence="1 2">
    <name type="scientific">Sphingomonas canadensis</name>
    <dbReference type="NCBI Taxonomy" id="1219257"/>
    <lineage>
        <taxon>Bacteria</taxon>
        <taxon>Pseudomonadati</taxon>
        <taxon>Pseudomonadota</taxon>
        <taxon>Alphaproteobacteria</taxon>
        <taxon>Sphingomonadales</taxon>
        <taxon>Sphingomonadaceae</taxon>
        <taxon>Sphingomonas</taxon>
    </lineage>
</organism>
<evidence type="ECO:0000313" key="2">
    <source>
        <dbReference type="Proteomes" id="UP001596977"/>
    </source>
</evidence>
<accession>A0ABW3H935</accession>
<protein>
    <submittedName>
        <fullName evidence="1">DUF3617 domain-containing protein</fullName>
    </submittedName>
</protein>